<sequence length="315" mass="35475">MSEPNDGGTTAVAKEEEIAGDWADLTRECLLNVLSRLSVEDRWRGPMLVCKSWLAASTDSSLHTAFDLDARFDSGPEFPRWWSPEFERRIDSMLRSAIAWSDGTLSVIRTRHCSDRSINLAAERCPKLEILSVQSSPNVTDASMARIASNCSQLRELDVSFCHEISHEALALVGRNCPNLTTLKRNFYNYLDSSQHQRSVPNEYLMACPLEADSEAAAIGKFMPGLKHLELRFSRLTGKGIASICEGCSNLEFVDLSGCANVSGRDISNSTLRLKNLKQVKKPNFYIPRSLFGHSERYGHWNLYDERFQTDVFRI</sequence>
<feature type="domain" description="F-box" evidence="1">
    <location>
        <begin position="22"/>
        <end position="62"/>
    </location>
</feature>
<keyword evidence="3" id="KW-1185">Reference proteome</keyword>
<name>A0AAV0ID97_9ROSI</name>
<dbReference type="SMART" id="SM00367">
    <property type="entry name" value="LRR_CC"/>
    <property type="match status" value="4"/>
</dbReference>
<accession>A0AAV0ID97</accession>
<proteinExistence type="predicted"/>
<dbReference type="Gene3D" id="3.80.10.10">
    <property type="entry name" value="Ribonuclease Inhibitor"/>
    <property type="match status" value="1"/>
</dbReference>
<dbReference type="AlphaFoldDB" id="A0AAV0ID97"/>
<evidence type="ECO:0000313" key="2">
    <source>
        <dbReference type="EMBL" id="CAI0394644.1"/>
    </source>
</evidence>
<dbReference type="Pfam" id="PF00646">
    <property type="entry name" value="F-box"/>
    <property type="match status" value="1"/>
</dbReference>
<comment type="caution">
    <text evidence="2">The sequence shown here is derived from an EMBL/GenBank/DDBJ whole genome shotgun (WGS) entry which is preliminary data.</text>
</comment>
<dbReference type="InterPro" id="IPR006553">
    <property type="entry name" value="Leu-rich_rpt_Cys-con_subtyp"/>
</dbReference>
<organism evidence="2 3">
    <name type="scientific">Linum tenue</name>
    <dbReference type="NCBI Taxonomy" id="586396"/>
    <lineage>
        <taxon>Eukaryota</taxon>
        <taxon>Viridiplantae</taxon>
        <taxon>Streptophyta</taxon>
        <taxon>Embryophyta</taxon>
        <taxon>Tracheophyta</taxon>
        <taxon>Spermatophyta</taxon>
        <taxon>Magnoliopsida</taxon>
        <taxon>eudicotyledons</taxon>
        <taxon>Gunneridae</taxon>
        <taxon>Pentapetalae</taxon>
        <taxon>rosids</taxon>
        <taxon>fabids</taxon>
        <taxon>Malpighiales</taxon>
        <taxon>Linaceae</taxon>
        <taxon>Linum</taxon>
    </lineage>
</organism>
<dbReference type="InterPro" id="IPR036047">
    <property type="entry name" value="F-box-like_dom_sf"/>
</dbReference>
<reference evidence="2" key="1">
    <citation type="submission" date="2022-08" db="EMBL/GenBank/DDBJ databases">
        <authorList>
            <person name="Gutierrez-Valencia J."/>
        </authorList>
    </citation>
    <scope>NUCLEOTIDE SEQUENCE</scope>
</reference>
<dbReference type="EMBL" id="CAMGYJ010000003">
    <property type="protein sequence ID" value="CAI0394644.1"/>
    <property type="molecule type" value="Genomic_DNA"/>
</dbReference>
<dbReference type="InterPro" id="IPR032675">
    <property type="entry name" value="LRR_dom_sf"/>
</dbReference>
<dbReference type="InterPro" id="IPR001810">
    <property type="entry name" value="F-box_dom"/>
</dbReference>
<dbReference type="Proteomes" id="UP001154282">
    <property type="component" value="Unassembled WGS sequence"/>
</dbReference>
<evidence type="ECO:0000313" key="3">
    <source>
        <dbReference type="Proteomes" id="UP001154282"/>
    </source>
</evidence>
<dbReference type="Gene3D" id="1.20.1280.50">
    <property type="match status" value="1"/>
</dbReference>
<gene>
    <name evidence="2" type="ORF">LITE_LOCUS8396</name>
</gene>
<dbReference type="SUPFAM" id="SSF81383">
    <property type="entry name" value="F-box domain"/>
    <property type="match status" value="1"/>
</dbReference>
<evidence type="ECO:0000259" key="1">
    <source>
        <dbReference type="Pfam" id="PF00646"/>
    </source>
</evidence>
<dbReference type="SUPFAM" id="SSF52047">
    <property type="entry name" value="RNI-like"/>
    <property type="match status" value="1"/>
</dbReference>
<dbReference type="PANTHER" id="PTHR38926:SF5">
    <property type="entry name" value="F-BOX AND LEUCINE-RICH REPEAT PROTEIN 6"/>
    <property type="match status" value="1"/>
</dbReference>
<dbReference type="PANTHER" id="PTHR38926">
    <property type="entry name" value="F-BOX DOMAIN CONTAINING PROTEIN, EXPRESSED"/>
    <property type="match status" value="1"/>
</dbReference>
<protein>
    <recommendedName>
        <fullName evidence="1">F-box domain-containing protein</fullName>
    </recommendedName>
</protein>